<proteinExistence type="predicted"/>
<reference evidence="2" key="1">
    <citation type="journal article" date="2019" name="Nat. Commun.">
        <title>The genome of broomcorn millet.</title>
        <authorList>
            <person name="Zou C."/>
            <person name="Miki D."/>
            <person name="Li D."/>
            <person name="Tang Q."/>
            <person name="Xiao L."/>
            <person name="Rajput S."/>
            <person name="Deng P."/>
            <person name="Jia W."/>
            <person name="Huang R."/>
            <person name="Zhang M."/>
            <person name="Sun Y."/>
            <person name="Hu J."/>
            <person name="Fu X."/>
            <person name="Schnable P.S."/>
            <person name="Li F."/>
            <person name="Zhang H."/>
            <person name="Feng B."/>
            <person name="Zhu X."/>
            <person name="Liu R."/>
            <person name="Schnable J.C."/>
            <person name="Zhu J.-K."/>
            <person name="Zhang H."/>
        </authorList>
    </citation>
    <scope>NUCLEOTIDE SEQUENCE [LARGE SCALE GENOMIC DNA]</scope>
</reference>
<evidence type="ECO:0000313" key="2">
    <source>
        <dbReference type="Proteomes" id="UP000275267"/>
    </source>
</evidence>
<comment type="caution">
    <text evidence="1">The sequence shown here is derived from an EMBL/GenBank/DDBJ whole genome shotgun (WGS) entry which is preliminary data.</text>
</comment>
<dbReference type="Proteomes" id="UP000275267">
    <property type="component" value="Unassembled WGS sequence"/>
</dbReference>
<dbReference type="EMBL" id="PQIB02000010">
    <property type="protein sequence ID" value="RLM92739.1"/>
    <property type="molecule type" value="Genomic_DNA"/>
</dbReference>
<protein>
    <submittedName>
        <fullName evidence="1">Uncharacterized protein</fullName>
    </submittedName>
</protein>
<dbReference type="AlphaFoldDB" id="A0A3L6QZV0"/>
<evidence type="ECO:0000313" key="1">
    <source>
        <dbReference type="EMBL" id="RLM92739.1"/>
    </source>
</evidence>
<name>A0A3L6QZV0_PANMI</name>
<gene>
    <name evidence="1" type="ORF">C2845_PM08G12690</name>
</gene>
<accession>A0A3L6QZV0</accession>
<sequence length="107" mass="11663">MAAASVPAILSARRAYQLLLHLPHTPHTPLDPLNRTNNDRNIELPGGLVSRGGGEQNRRKRGSGCFGGRLRLGSAKRVYGCMVALLVRAVDGWCPSRGEFGWRMKLG</sequence>
<organism evidence="1 2">
    <name type="scientific">Panicum miliaceum</name>
    <name type="common">Proso millet</name>
    <name type="synonym">Broomcorn millet</name>
    <dbReference type="NCBI Taxonomy" id="4540"/>
    <lineage>
        <taxon>Eukaryota</taxon>
        <taxon>Viridiplantae</taxon>
        <taxon>Streptophyta</taxon>
        <taxon>Embryophyta</taxon>
        <taxon>Tracheophyta</taxon>
        <taxon>Spermatophyta</taxon>
        <taxon>Magnoliopsida</taxon>
        <taxon>Liliopsida</taxon>
        <taxon>Poales</taxon>
        <taxon>Poaceae</taxon>
        <taxon>PACMAD clade</taxon>
        <taxon>Panicoideae</taxon>
        <taxon>Panicodae</taxon>
        <taxon>Paniceae</taxon>
        <taxon>Panicinae</taxon>
        <taxon>Panicum</taxon>
        <taxon>Panicum sect. Panicum</taxon>
    </lineage>
</organism>
<keyword evidence="2" id="KW-1185">Reference proteome</keyword>